<sequence>MTEPKPVALPLGYEAKWWGGRDSNPRILRKWVTATRIWPLCYPPIINCHNIIIQKLKIKLLFFKIFLVNFRN</sequence>
<reference evidence="1 2" key="1">
    <citation type="journal article" date="2005" name="J. Bacteriol.">
        <title>Swine and poultry pathogens: the complete genome sequences of two strains of Mycoplasma hyopneumoniae and a strain of Mycoplasma synoviae.</title>
        <authorList>
            <person name="Vasconcelos A.T."/>
            <person name="Ferreira H.B."/>
            <person name="Bizarro C.V."/>
            <person name="Bonatto S.L."/>
            <person name="Carvalho M.O."/>
            <person name="Pinto P.M."/>
            <person name="Almeida D.F."/>
            <person name="Almeida L.G."/>
            <person name="Almeida R."/>
            <person name="Alves-Filho L."/>
            <person name="Assuncao E.N."/>
            <person name="Azevedo V.A."/>
            <person name="Bogo M.R."/>
            <person name="Brigido M.M."/>
            <person name="Brocchi M."/>
            <person name="Burity H.A."/>
            <person name="Camargo A.A."/>
            <person name="Camargo S.S."/>
            <person name="Carepo M.S."/>
            <person name="Carraro D.M."/>
            <person name="de Mattos Cascardo J.C."/>
            <person name="Castro L.A."/>
            <person name="Cavalcanti G."/>
            <person name="Chemale G."/>
            <person name="Collevatti R.G."/>
            <person name="Cunha C.W."/>
            <person name="Dallagiovanna B."/>
            <person name="Dambros B.P."/>
            <person name="Dellagostin O.A."/>
            <person name="Falcao C."/>
            <person name="Fantinatti-Garboggini F."/>
            <person name="Felipe M.S."/>
            <person name="Fiorentin L."/>
            <person name="Franco G.R."/>
            <person name="Freitas N.S."/>
            <person name="Frias D."/>
            <person name="Grangeiro T.B."/>
            <person name="Grisard E.C."/>
            <person name="Guimaraes C.T."/>
            <person name="Hungria M."/>
            <person name="Jardim S.N."/>
            <person name="Krieger M.A."/>
            <person name="Laurino J.P."/>
            <person name="Lima L.F."/>
            <person name="Lopes M.I."/>
            <person name="Loreto E.L."/>
            <person name="Madeira H.M."/>
            <person name="Manfio G.P."/>
            <person name="Maranhao A.Q."/>
            <person name="Martinkovics C.T."/>
            <person name="Medeiros S.R."/>
            <person name="Moreira M.A."/>
            <person name="Neiva M."/>
            <person name="Ramalho-Neto C.E."/>
            <person name="Nicolas M.F."/>
            <person name="Oliveira S.C."/>
            <person name="Paixao R.F."/>
            <person name="Pedrosa F.O."/>
            <person name="Pena S.D."/>
            <person name="Pereira M."/>
            <person name="Pereira-Ferrari L."/>
            <person name="Piffer I."/>
            <person name="Pinto L.S."/>
            <person name="Potrich D.P."/>
            <person name="Salim A.C."/>
            <person name="Santos F.R."/>
            <person name="Schmitt R."/>
            <person name="Schneider M.P."/>
            <person name="Schrank A."/>
            <person name="Schrank I.S."/>
            <person name="Schuck A.F."/>
            <person name="Seuanez H.N."/>
            <person name="Silva D.W."/>
            <person name="Silva R."/>
            <person name="Silva S.C."/>
            <person name="Soares C.M."/>
            <person name="Souza K.R."/>
            <person name="Souza R.C."/>
            <person name="Staats C.C."/>
            <person name="Steffens M.B."/>
            <person name="Teixeira S.M."/>
            <person name="Urmenyi T.P."/>
            <person name="Vainstein M.H."/>
            <person name="Zuccherato L.W."/>
            <person name="Simpson A.J."/>
            <person name="Zaha A."/>
        </authorList>
    </citation>
    <scope>NUCLEOTIDE SEQUENCE [LARGE SCALE GENOMIC DNA]</scope>
    <source>
        <strain evidence="1 2">53</strain>
    </source>
</reference>
<dbReference type="Proteomes" id="UP000000549">
    <property type="component" value="Chromosome"/>
</dbReference>
<dbReference type="EMBL" id="AE017245">
    <property type="protein sequence ID" value="ABP00384.1"/>
    <property type="molecule type" value="Genomic_DNA"/>
</dbReference>
<dbReference type="KEGG" id="msy:MS53_0712"/>
<gene>
    <name evidence="1" type="ordered locus">MS53_0712</name>
</gene>
<keyword evidence="2" id="KW-1185">Reference proteome</keyword>
<evidence type="ECO:0000313" key="2">
    <source>
        <dbReference type="Proteomes" id="UP000000549"/>
    </source>
</evidence>
<accession>A4Q812</accession>
<evidence type="ECO:0000313" key="1">
    <source>
        <dbReference type="EMBL" id="ABP00384.1"/>
    </source>
</evidence>
<protein>
    <submittedName>
        <fullName evidence="1">Uncharacterized protein</fullName>
    </submittedName>
</protein>
<proteinExistence type="predicted"/>
<dbReference type="AlphaFoldDB" id="A4Q812"/>
<name>A4Q812_MYCS5</name>
<dbReference type="HOGENOM" id="CLU_2718065_0_0_14"/>
<organism evidence="1 2">
    <name type="scientific">Mycoplasmopsis synoviae (strain 53)</name>
    <name type="common">Mycoplasma synoviae</name>
    <dbReference type="NCBI Taxonomy" id="262723"/>
    <lineage>
        <taxon>Bacteria</taxon>
        <taxon>Bacillati</taxon>
        <taxon>Mycoplasmatota</taxon>
        <taxon>Mycoplasmoidales</taxon>
        <taxon>Metamycoplasmataceae</taxon>
        <taxon>Mycoplasmopsis</taxon>
    </lineage>
</organism>